<feature type="region of interest" description="Disordered" evidence="1">
    <location>
        <begin position="1"/>
        <end position="22"/>
    </location>
</feature>
<gene>
    <name evidence="2" type="ORF">PNAL_LOCUS424</name>
</gene>
<dbReference type="AlphaFoldDB" id="A0A9W4HAG5"/>
<organism evidence="2 3">
    <name type="scientific">Penicillium nalgiovense</name>
    <dbReference type="NCBI Taxonomy" id="60175"/>
    <lineage>
        <taxon>Eukaryota</taxon>
        <taxon>Fungi</taxon>
        <taxon>Dikarya</taxon>
        <taxon>Ascomycota</taxon>
        <taxon>Pezizomycotina</taxon>
        <taxon>Eurotiomycetes</taxon>
        <taxon>Eurotiomycetidae</taxon>
        <taxon>Eurotiales</taxon>
        <taxon>Aspergillaceae</taxon>
        <taxon>Penicillium</taxon>
    </lineage>
</organism>
<evidence type="ECO:0000313" key="3">
    <source>
        <dbReference type="Proteomes" id="UP001153461"/>
    </source>
</evidence>
<evidence type="ECO:0000256" key="1">
    <source>
        <dbReference type="SAM" id="MobiDB-lite"/>
    </source>
</evidence>
<dbReference type="Proteomes" id="UP001153461">
    <property type="component" value="Unassembled WGS sequence"/>
</dbReference>
<comment type="caution">
    <text evidence="2">The sequence shown here is derived from an EMBL/GenBank/DDBJ whole genome shotgun (WGS) entry which is preliminary data.</text>
</comment>
<sequence>MGAVQSGPATSPGICKNTGGDGARDWAWATLVYTFCLDRFTMGWRVYFCNFAEDLVPIIIIGYFVC</sequence>
<accession>A0A9W4HAG5</accession>
<dbReference type="OrthoDB" id="4276527at2759"/>
<proteinExistence type="predicted"/>
<protein>
    <submittedName>
        <fullName evidence="2">Uncharacterized protein</fullName>
    </submittedName>
</protein>
<name>A0A9W4HAG5_PENNA</name>
<evidence type="ECO:0000313" key="2">
    <source>
        <dbReference type="EMBL" id="CAG7948623.1"/>
    </source>
</evidence>
<dbReference type="EMBL" id="CAJVNV010000011">
    <property type="protein sequence ID" value="CAG7948623.1"/>
    <property type="molecule type" value="Genomic_DNA"/>
</dbReference>
<reference evidence="2" key="1">
    <citation type="submission" date="2021-07" db="EMBL/GenBank/DDBJ databases">
        <authorList>
            <person name="Branca A.L. A."/>
        </authorList>
    </citation>
    <scope>NUCLEOTIDE SEQUENCE</scope>
</reference>